<evidence type="ECO:0000313" key="3">
    <source>
        <dbReference type="Proteomes" id="UP000823749"/>
    </source>
</evidence>
<dbReference type="EMBL" id="JACTNZ010000013">
    <property type="protein sequence ID" value="KAG5514200.1"/>
    <property type="molecule type" value="Genomic_DNA"/>
</dbReference>
<dbReference type="Proteomes" id="UP000823749">
    <property type="component" value="Chromosome 13"/>
</dbReference>
<evidence type="ECO:0000256" key="1">
    <source>
        <dbReference type="SAM" id="MobiDB-lite"/>
    </source>
</evidence>
<comment type="caution">
    <text evidence="2">The sequence shown here is derived from an EMBL/GenBank/DDBJ whole genome shotgun (WGS) entry which is preliminary data.</text>
</comment>
<evidence type="ECO:0000313" key="2">
    <source>
        <dbReference type="EMBL" id="KAG5514200.1"/>
    </source>
</evidence>
<accession>A0AAV6HJP1</accession>
<protein>
    <submittedName>
        <fullName evidence="2">Uncharacterized protein</fullName>
    </submittedName>
</protein>
<gene>
    <name evidence="2" type="ORF">RHGRI_035559</name>
</gene>
<feature type="region of interest" description="Disordered" evidence="1">
    <location>
        <begin position="65"/>
        <end position="88"/>
    </location>
</feature>
<sequence length="107" mass="12649">MSSLKQGSQTRNVRARHRCAREYIELAAPRILWEFRRRHGVRPGGQDVNTRRDHVGLQNVRRRTIRPPRREQRNYGRGLHPQPCPVRNYYGPRVLRTADVIANFVAR</sequence>
<keyword evidence="3" id="KW-1185">Reference proteome</keyword>
<organism evidence="2 3">
    <name type="scientific">Rhododendron griersonianum</name>
    <dbReference type="NCBI Taxonomy" id="479676"/>
    <lineage>
        <taxon>Eukaryota</taxon>
        <taxon>Viridiplantae</taxon>
        <taxon>Streptophyta</taxon>
        <taxon>Embryophyta</taxon>
        <taxon>Tracheophyta</taxon>
        <taxon>Spermatophyta</taxon>
        <taxon>Magnoliopsida</taxon>
        <taxon>eudicotyledons</taxon>
        <taxon>Gunneridae</taxon>
        <taxon>Pentapetalae</taxon>
        <taxon>asterids</taxon>
        <taxon>Ericales</taxon>
        <taxon>Ericaceae</taxon>
        <taxon>Ericoideae</taxon>
        <taxon>Rhodoreae</taxon>
        <taxon>Rhododendron</taxon>
    </lineage>
</organism>
<dbReference type="AlphaFoldDB" id="A0AAV6HJP1"/>
<proteinExistence type="predicted"/>
<reference evidence="2 3" key="1">
    <citation type="submission" date="2020-08" db="EMBL/GenBank/DDBJ databases">
        <title>Plant Genome Project.</title>
        <authorList>
            <person name="Zhang R.-G."/>
        </authorList>
    </citation>
    <scope>NUCLEOTIDE SEQUENCE [LARGE SCALE GENOMIC DNA]</scope>
    <source>
        <strain evidence="2">WSP0</strain>
        <tissue evidence="2">Leaf</tissue>
    </source>
</reference>
<name>A0AAV6HJP1_9ERIC</name>